<gene>
    <name evidence="2" type="primary">OSJNBb0111K12.14</name>
</gene>
<reference evidence="2" key="1">
    <citation type="submission" date="2004-04" db="EMBL/GenBank/DDBJ databases">
        <title>Oryza sativa BAC OSJNBb0111K12 genomic sequence.</title>
        <authorList>
            <person name="Chow T.-Y."/>
            <person name="Hsing Y.-I.C."/>
            <person name="Chen C.-S."/>
            <person name="Chen H.-H."/>
            <person name="Liu S.-M."/>
            <person name="Chao Y.-T."/>
            <person name="Lee P.-F."/>
            <person name="Chang S.-J."/>
            <person name="Chen H.-C."/>
            <person name="Chen S.-K."/>
            <person name="Chen T.-R."/>
            <person name="Chen Y.-L."/>
            <person name="Cheng C.-H."/>
            <person name="Chung C.-I."/>
            <person name="Han S.-Y."/>
            <person name="Hsiao S.-H."/>
            <person name="Hsiung J.-N."/>
            <person name="Hsu C.-H."/>
            <person name="Kau P.-I."/>
            <person name="Lee M.-C."/>
            <person name="Leu H.-L."/>
            <person name="Li Y.-F."/>
            <person name="Lin S.-J."/>
            <person name="Lin Y.-C."/>
            <person name="Wu S.-W."/>
            <person name="Yu C.-Y."/>
            <person name="Yu S.-W."/>
            <person name="Wu H.-P."/>
            <person name="Shaw J.-F."/>
        </authorList>
    </citation>
    <scope>NUCLEOTIDE SEQUENCE</scope>
</reference>
<protein>
    <submittedName>
        <fullName evidence="2">Uncharacterized protein OSJNBb0111K12.14</fullName>
    </submittedName>
</protein>
<sequence>MERAKRVKQKDVLVYQRRRFNSQGEKRKKLVQDHVEELPHPECPVPESSQSLSPPATLAPLETIGNISPTLEQIVPIPKDWKCAKQDPRWKDAMKEKFNALVKNKTWELVRLPPEKKAVRLITGDDVQEIRCLKERSGKTFELKDLGLLRYFLGIEIARSSKGIVLSQWKYVLDLLTDTEMLGCRPSTSPIDRNHQLCSQSGDPVDKEAYQRLVRRLIYLCHIRHDISYAVSVVSRYMHDPRTGHLDVVHRILRYLKGTPGKGLWFRKNGHLNMEGYCDADWASSMDDRRSTSSKKQAVVAQSTAEVEYRVMALGLSEMLWMRSLLFELRVLRSDTMMLHCDNKSAINIANNPVQHDRTKHVEIDRFFIKENIDSGVLRLEYIKSCEQLADYLTKGLLDTYHYLTPVVSLVTAVIGGKETLLMTNNHGLSVLERIFSSFCVENGQIRYHMYLHQEPSR</sequence>
<dbReference type="AlphaFoldDB" id="Q75IS7"/>
<dbReference type="PANTHER" id="PTHR11439:SF467">
    <property type="entry name" value="INTEGRASE CATALYTIC DOMAIN-CONTAINING PROTEIN"/>
    <property type="match status" value="1"/>
</dbReference>
<dbReference type="PANTHER" id="PTHR11439">
    <property type="entry name" value="GAG-POL-RELATED RETROTRANSPOSON"/>
    <property type="match status" value="1"/>
</dbReference>
<proteinExistence type="predicted"/>
<dbReference type="SUPFAM" id="SSF56672">
    <property type="entry name" value="DNA/RNA polymerases"/>
    <property type="match status" value="1"/>
</dbReference>
<name>Q75IS7_ORYSJ</name>
<dbReference type="InterPro" id="IPR043502">
    <property type="entry name" value="DNA/RNA_pol_sf"/>
</dbReference>
<dbReference type="Pfam" id="PF07727">
    <property type="entry name" value="RVT_2"/>
    <property type="match status" value="1"/>
</dbReference>
<evidence type="ECO:0000259" key="1">
    <source>
        <dbReference type="Pfam" id="PF07727"/>
    </source>
</evidence>
<dbReference type="EMBL" id="AC121366">
    <property type="protein sequence ID" value="AAS79742.1"/>
    <property type="molecule type" value="Genomic_DNA"/>
</dbReference>
<dbReference type="InterPro" id="IPR013103">
    <property type="entry name" value="RVT_2"/>
</dbReference>
<feature type="domain" description="Reverse transcriptase Ty1/copia-type" evidence="1">
    <location>
        <begin position="121"/>
        <end position="191"/>
    </location>
</feature>
<dbReference type="CDD" id="cd09272">
    <property type="entry name" value="RNase_HI_RT_Ty1"/>
    <property type="match status" value="1"/>
</dbReference>
<accession>Q75IS7</accession>
<evidence type="ECO:0000313" key="2">
    <source>
        <dbReference type="EMBL" id="AAS79742.1"/>
    </source>
</evidence>
<organism evidence="2">
    <name type="scientific">Oryza sativa subsp. japonica</name>
    <name type="common">Rice</name>
    <dbReference type="NCBI Taxonomy" id="39947"/>
    <lineage>
        <taxon>Eukaryota</taxon>
        <taxon>Viridiplantae</taxon>
        <taxon>Streptophyta</taxon>
        <taxon>Embryophyta</taxon>
        <taxon>Tracheophyta</taxon>
        <taxon>Spermatophyta</taxon>
        <taxon>Magnoliopsida</taxon>
        <taxon>Liliopsida</taxon>
        <taxon>Poales</taxon>
        <taxon>Poaceae</taxon>
        <taxon>BOP clade</taxon>
        <taxon>Oryzoideae</taxon>
        <taxon>Oryzeae</taxon>
        <taxon>Oryzinae</taxon>
        <taxon>Oryza</taxon>
        <taxon>Oryza sativa</taxon>
    </lineage>
</organism>